<accession>A0ABU6PZT5</accession>
<feature type="domain" description="Alanine racemase C-terminal" evidence="5">
    <location>
        <begin position="335"/>
        <end position="464"/>
    </location>
</feature>
<evidence type="ECO:0000313" key="7">
    <source>
        <dbReference type="Proteomes" id="UP001343257"/>
    </source>
</evidence>
<dbReference type="InterPro" id="IPR011079">
    <property type="entry name" value="Ala_racemase_C"/>
</dbReference>
<dbReference type="Pfam" id="PF00842">
    <property type="entry name" value="Ala_racemase_C"/>
    <property type="match status" value="1"/>
</dbReference>
<evidence type="ECO:0000259" key="5">
    <source>
        <dbReference type="SMART" id="SM01005"/>
    </source>
</evidence>
<evidence type="ECO:0000256" key="1">
    <source>
        <dbReference type="ARBA" id="ARBA00001933"/>
    </source>
</evidence>
<keyword evidence="2 4" id="KW-0663">Pyridoxal phosphate</keyword>
<evidence type="ECO:0000256" key="3">
    <source>
        <dbReference type="ARBA" id="ARBA00023235"/>
    </source>
</evidence>
<dbReference type="PRINTS" id="PR00992">
    <property type="entry name" value="ALARACEMASE"/>
</dbReference>
<dbReference type="NCBIfam" id="NF033131">
    <property type="entry name" value="vanT-G-Cterm"/>
    <property type="match status" value="1"/>
</dbReference>
<dbReference type="InterPro" id="IPR009006">
    <property type="entry name" value="Ala_racemase/Decarboxylase_C"/>
</dbReference>
<organism evidence="6 7">
    <name type="scientific">Paenibacillus chibensis</name>
    <dbReference type="NCBI Taxonomy" id="59846"/>
    <lineage>
        <taxon>Bacteria</taxon>
        <taxon>Bacillati</taxon>
        <taxon>Bacillota</taxon>
        <taxon>Bacilli</taxon>
        <taxon>Bacillales</taxon>
        <taxon>Paenibacillaceae</taxon>
        <taxon>Paenibacillus</taxon>
    </lineage>
</organism>
<keyword evidence="3 4" id="KW-0413">Isomerase</keyword>
<feature type="binding site" evidence="4">
    <location>
        <position position="223"/>
    </location>
    <ligand>
        <name>substrate</name>
    </ligand>
</feature>
<evidence type="ECO:0000256" key="2">
    <source>
        <dbReference type="ARBA" id="ARBA00022898"/>
    </source>
</evidence>
<dbReference type="SUPFAM" id="SSF50621">
    <property type="entry name" value="Alanine racemase C-terminal domain-like"/>
    <property type="match status" value="1"/>
</dbReference>
<feature type="modified residue" description="N6-(pyridoxal phosphate)lysine" evidence="4">
    <location>
        <position position="129"/>
    </location>
</feature>
<evidence type="ECO:0000256" key="4">
    <source>
        <dbReference type="HAMAP-Rule" id="MF_01201"/>
    </source>
</evidence>
<keyword evidence="7" id="KW-1185">Reference proteome</keyword>
<dbReference type="HAMAP" id="MF_01201">
    <property type="entry name" value="Ala_racemase"/>
    <property type="match status" value="1"/>
</dbReference>
<comment type="cofactor">
    <cofactor evidence="1 4">
        <name>pyridoxal 5'-phosphate</name>
        <dbReference type="ChEBI" id="CHEBI:597326"/>
    </cofactor>
</comment>
<dbReference type="PANTHER" id="PTHR30511">
    <property type="entry name" value="ALANINE RACEMASE"/>
    <property type="match status" value="1"/>
</dbReference>
<name>A0ABU6PZT5_9BACL</name>
<dbReference type="InterPro" id="IPR001608">
    <property type="entry name" value="Ala_racemase_N"/>
</dbReference>
<dbReference type="Gene3D" id="3.20.20.10">
    <property type="entry name" value="Alanine racemase"/>
    <property type="match status" value="1"/>
</dbReference>
<comment type="pathway">
    <text evidence="4">Amino-acid biosynthesis; D-alanine biosynthesis; D-alanine from L-alanine: step 1/1.</text>
</comment>
<comment type="similarity">
    <text evidence="4">Belongs to the alanine racemase family.</text>
</comment>
<dbReference type="RefSeq" id="WP_328281754.1">
    <property type="nucleotide sequence ID" value="NZ_JARTLD010000066.1"/>
</dbReference>
<dbReference type="SMART" id="SM01005">
    <property type="entry name" value="Ala_racemase_C"/>
    <property type="match status" value="1"/>
</dbReference>
<feature type="binding site" evidence="4">
    <location>
        <position position="405"/>
    </location>
    <ligand>
        <name>substrate</name>
    </ligand>
</feature>
<dbReference type="InterPro" id="IPR000821">
    <property type="entry name" value="Ala_racemase"/>
</dbReference>
<dbReference type="PANTHER" id="PTHR30511:SF0">
    <property type="entry name" value="ALANINE RACEMASE, CATABOLIC-RELATED"/>
    <property type="match status" value="1"/>
</dbReference>
<feature type="active site" description="Proton acceptor; specific for D-alanine" evidence="4">
    <location>
        <position position="129"/>
    </location>
</feature>
<gene>
    <name evidence="6" type="primary">vanT</name>
    <name evidence="6" type="ORF">P9847_24295</name>
</gene>
<dbReference type="NCBIfam" id="TIGR00492">
    <property type="entry name" value="alr"/>
    <property type="match status" value="1"/>
</dbReference>
<comment type="catalytic activity">
    <reaction evidence="4">
        <text>L-alanine = D-alanine</text>
        <dbReference type="Rhea" id="RHEA:20249"/>
        <dbReference type="ChEBI" id="CHEBI:57416"/>
        <dbReference type="ChEBI" id="CHEBI:57972"/>
        <dbReference type="EC" id="5.1.1.1"/>
    </reaction>
</comment>
<dbReference type="Gene3D" id="2.40.37.10">
    <property type="entry name" value="Lyase, Ornithine Decarboxylase, Chain A, domain 1"/>
    <property type="match status" value="1"/>
</dbReference>
<dbReference type="InterPro" id="IPR029066">
    <property type="entry name" value="PLP-binding_barrel"/>
</dbReference>
<dbReference type="Proteomes" id="UP001343257">
    <property type="component" value="Unassembled WGS sequence"/>
</dbReference>
<dbReference type="InterPro" id="IPR020622">
    <property type="entry name" value="Ala_racemase_pyridoxalP-BS"/>
</dbReference>
<reference evidence="6 7" key="1">
    <citation type="submission" date="2023-03" db="EMBL/GenBank/DDBJ databases">
        <title>Bacillus Genome Sequencing.</title>
        <authorList>
            <person name="Dunlap C."/>
        </authorList>
    </citation>
    <scope>NUCLEOTIDE SEQUENCE [LARGE SCALE GENOMIC DNA]</scope>
    <source>
        <strain evidence="6 7">NRS-52</strain>
    </source>
</reference>
<comment type="caution">
    <text evidence="6">The sequence shown here is derived from an EMBL/GenBank/DDBJ whole genome shotgun (WGS) entry which is preliminary data.</text>
</comment>
<feature type="active site" description="Proton acceptor; specific for L-alanine" evidence="4">
    <location>
        <position position="356"/>
    </location>
</feature>
<dbReference type="SUPFAM" id="SSF51419">
    <property type="entry name" value="PLP-binding barrel"/>
    <property type="match status" value="1"/>
</dbReference>
<protein>
    <recommendedName>
        <fullName evidence="4">Alanine racemase</fullName>
        <ecNumber evidence="4">5.1.1.1</ecNumber>
    </recommendedName>
</protein>
<dbReference type="Pfam" id="PF01168">
    <property type="entry name" value="Ala_racemase_N"/>
    <property type="match status" value="1"/>
</dbReference>
<dbReference type="PROSITE" id="PS00395">
    <property type="entry name" value="ALANINE_RACEMASE"/>
    <property type="match status" value="1"/>
</dbReference>
<dbReference type="EC" id="5.1.1.1" evidence="4"/>
<dbReference type="EMBL" id="JARTLD010000066">
    <property type="protein sequence ID" value="MED5020393.1"/>
    <property type="molecule type" value="Genomic_DNA"/>
</dbReference>
<sequence length="466" mass="51317">MNLILLTVLACVLLVLFPAVMLLTATGMQQRRLPGSYCYEPAGANIRPRYNGALRLSRYHSLPMPVLVPVSSIHPKAPYTPIHPSGRQPEAVSCRHRAWAEIHLGHLRHNAVELQRLLSAGTRIMAVIKADAYGHGSVEVAQTLNRSGIRHFAVAEIGEGIRLRQHGIQGEILILGYTSPELASMLAYYRLTQTLVSREYGESLESYGAPIHVHVKIDTGMNRLGEPYEDLPSIRACYRFPHLQVTGTFSHLSMSGSLEEAETDFTREQFRRFNHVIGQLKLEGVDPGQVHIQSSYGILNYPVDGYDLVRPGIALYGLLSQEGDQVRRRADLRPVLTLKAAVTQVKEVEAGHPVGYGRDYVPFRNIRIATVSIGYADGIPRSLSEHGGCVLVRGQRASIIGSICMDQLTLDVTSIDGVRQGDTVTLIGQDGEETITASEIAGRCGTVTNEILSRLGSRVKRVYVEE</sequence>
<proteinExistence type="inferred from homology"/>
<evidence type="ECO:0000313" key="6">
    <source>
        <dbReference type="EMBL" id="MED5020393.1"/>
    </source>
</evidence>
<comment type="function">
    <text evidence="4">Catalyzes the interconversion of L-alanine and D-alanine. May also act on other amino acids.</text>
</comment>